<feature type="compositionally biased region" description="Low complexity" evidence="1">
    <location>
        <begin position="129"/>
        <end position="154"/>
    </location>
</feature>
<comment type="caution">
    <text evidence="2">The sequence shown here is derived from an EMBL/GenBank/DDBJ whole genome shotgun (WGS) entry which is preliminary data.</text>
</comment>
<dbReference type="AlphaFoldDB" id="F3NLN9"/>
<organism evidence="2 3">
    <name type="scientific">Streptomyces griseoaurantiacus M045</name>
    <dbReference type="NCBI Taxonomy" id="996637"/>
    <lineage>
        <taxon>Bacteria</taxon>
        <taxon>Bacillati</taxon>
        <taxon>Actinomycetota</taxon>
        <taxon>Actinomycetes</taxon>
        <taxon>Kitasatosporales</taxon>
        <taxon>Streptomycetaceae</taxon>
        <taxon>Streptomyces</taxon>
        <taxon>Streptomyces aurantiacus group</taxon>
    </lineage>
</organism>
<feature type="region of interest" description="Disordered" evidence="1">
    <location>
        <begin position="1"/>
        <end position="74"/>
    </location>
</feature>
<evidence type="ECO:0000256" key="1">
    <source>
        <dbReference type="SAM" id="MobiDB-lite"/>
    </source>
</evidence>
<feature type="compositionally biased region" description="Gly residues" evidence="1">
    <location>
        <begin position="47"/>
        <end position="61"/>
    </location>
</feature>
<proteinExistence type="predicted"/>
<feature type="compositionally biased region" description="Gly residues" evidence="1">
    <location>
        <begin position="182"/>
        <end position="193"/>
    </location>
</feature>
<reference evidence="2 3" key="1">
    <citation type="journal article" date="2011" name="J. Bacteriol.">
        <title>Draft genome sequence of the marine bacterium Streptomyces griseoaurantiacus M045, which produces novel manumycin-type antibiotics with a pABA core component.</title>
        <authorList>
            <person name="Li F."/>
            <person name="Jiang P."/>
            <person name="Zheng H."/>
            <person name="Wang S."/>
            <person name="Zhao G."/>
            <person name="Qin S."/>
            <person name="Liu Z."/>
        </authorList>
    </citation>
    <scope>NUCLEOTIDE SEQUENCE [LARGE SCALE GENOMIC DNA]</scope>
    <source>
        <strain evidence="2 3">M045</strain>
    </source>
</reference>
<protein>
    <submittedName>
        <fullName evidence="2">Uncharacterized protein</fullName>
    </submittedName>
</protein>
<evidence type="ECO:0000313" key="2">
    <source>
        <dbReference type="EMBL" id="EGG45965.1"/>
    </source>
</evidence>
<keyword evidence="3" id="KW-1185">Reference proteome</keyword>
<sequence length="193" mass="20083">MREREHHDTTPPAPRLPGASRLTRTSVPYPPYPSSSNDCTKPAAGGPPAGKGVSGGFGGGAPRSPRGMGSRGACSTAGASWLVTQFPAPLRVWAVRGRVRPRARRSLSRSPRASEGALALAPLTRHRGGVVARRGSGAPCPGARGTARPATARPTTHHPHPPAHPSTRALPRPARRAYGPDDMGGGWRTGRMA</sequence>
<name>F3NLN9_9ACTN</name>
<evidence type="ECO:0000313" key="3">
    <source>
        <dbReference type="Proteomes" id="UP000003022"/>
    </source>
</evidence>
<feature type="region of interest" description="Disordered" evidence="1">
    <location>
        <begin position="101"/>
        <end position="193"/>
    </location>
</feature>
<dbReference type="EMBL" id="AEYX01000039">
    <property type="protein sequence ID" value="EGG45965.1"/>
    <property type="molecule type" value="Genomic_DNA"/>
</dbReference>
<accession>F3NLN9</accession>
<dbReference type="STRING" id="996637.SGM_4053"/>
<dbReference type="Proteomes" id="UP000003022">
    <property type="component" value="Unassembled WGS sequence"/>
</dbReference>
<gene>
    <name evidence="2" type="ORF">SGM_4053</name>
</gene>